<evidence type="ECO:0000256" key="2">
    <source>
        <dbReference type="ARBA" id="ARBA00023125"/>
    </source>
</evidence>
<keyword evidence="2 4" id="KW-0238">DNA-binding</keyword>
<gene>
    <name evidence="6" type="ORF">SAMN05216247_102333</name>
</gene>
<proteinExistence type="predicted"/>
<dbReference type="Pfam" id="PF13305">
    <property type="entry name" value="TetR_C_33"/>
    <property type="match status" value="1"/>
</dbReference>
<dbReference type="InterPro" id="IPR001647">
    <property type="entry name" value="HTH_TetR"/>
</dbReference>
<evidence type="ECO:0000256" key="4">
    <source>
        <dbReference type="PROSITE-ProRule" id="PRU00335"/>
    </source>
</evidence>
<accession>A0A1H3G3G6</accession>
<dbReference type="PANTHER" id="PTHR30055:SF234">
    <property type="entry name" value="HTH-TYPE TRANSCRIPTIONAL REGULATOR BETI"/>
    <property type="match status" value="1"/>
</dbReference>
<dbReference type="PANTHER" id="PTHR30055">
    <property type="entry name" value="HTH-TYPE TRANSCRIPTIONAL REGULATOR RUTR"/>
    <property type="match status" value="1"/>
</dbReference>
<reference evidence="6 7" key="1">
    <citation type="submission" date="2016-10" db="EMBL/GenBank/DDBJ databases">
        <authorList>
            <person name="de Groot N.N."/>
        </authorList>
    </citation>
    <scope>NUCLEOTIDE SEQUENCE [LARGE SCALE GENOMIC DNA]</scope>
    <source>
        <strain evidence="6 7">ICMP 14252</strain>
    </source>
</reference>
<sequence>MTKITSPTRTQRKAQATRTAIIEHAESLILESGATALTLEIVAERADVAVQTIYNRVGGRSALLMAVAEKAFEENRAYMDAAYRTPGTPLERLQVAANGYFRFAMERPTAFRLLADPPNDPEALLRVSELVRHQNGKMEAAITDGIADGSIDPGVDAHLATTSLWAAANGILSLAWRADSAPIEAQMMERLWAQWMAIVIKGLYPKVVRGRSVFLLD</sequence>
<dbReference type="AlphaFoldDB" id="A0A1H3G3G6"/>
<dbReference type="Proteomes" id="UP000182902">
    <property type="component" value="Unassembled WGS sequence"/>
</dbReference>
<protein>
    <submittedName>
        <fullName evidence="6">Transcriptional regulator, TetR family</fullName>
    </submittedName>
</protein>
<dbReference type="InterPro" id="IPR025996">
    <property type="entry name" value="MT1864/Rv1816-like_C"/>
</dbReference>
<dbReference type="EMBL" id="FNOX01000002">
    <property type="protein sequence ID" value="SDX97635.1"/>
    <property type="molecule type" value="Genomic_DNA"/>
</dbReference>
<dbReference type="InterPro" id="IPR036271">
    <property type="entry name" value="Tet_transcr_reg_TetR-rel_C_sf"/>
</dbReference>
<feature type="DNA-binding region" description="H-T-H motif" evidence="4">
    <location>
        <begin position="38"/>
        <end position="57"/>
    </location>
</feature>
<organism evidence="6 7">
    <name type="scientific">Pseudomonas salomonii</name>
    <dbReference type="NCBI Taxonomy" id="191391"/>
    <lineage>
        <taxon>Bacteria</taxon>
        <taxon>Pseudomonadati</taxon>
        <taxon>Pseudomonadota</taxon>
        <taxon>Gammaproteobacteria</taxon>
        <taxon>Pseudomonadales</taxon>
        <taxon>Pseudomonadaceae</taxon>
        <taxon>Pseudomonas</taxon>
    </lineage>
</organism>
<dbReference type="SUPFAM" id="SSF46689">
    <property type="entry name" value="Homeodomain-like"/>
    <property type="match status" value="1"/>
</dbReference>
<keyword evidence="3" id="KW-0804">Transcription</keyword>
<dbReference type="SUPFAM" id="SSF48498">
    <property type="entry name" value="Tetracyclin repressor-like, C-terminal domain"/>
    <property type="match status" value="1"/>
</dbReference>
<evidence type="ECO:0000313" key="6">
    <source>
        <dbReference type="EMBL" id="SDX97635.1"/>
    </source>
</evidence>
<name>A0A1H3G3G6_9PSED</name>
<dbReference type="InterPro" id="IPR009057">
    <property type="entry name" value="Homeodomain-like_sf"/>
</dbReference>
<evidence type="ECO:0000256" key="3">
    <source>
        <dbReference type="ARBA" id="ARBA00023163"/>
    </source>
</evidence>
<evidence type="ECO:0000313" key="7">
    <source>
        <dbReference type="Proteomes" id="UP000182902"/>
    </source>
</evidence>
<dbReference type="PROSITE" id="PS50977">
    <property type="entry name" value="HTH_TETR_2"/>
    <property type="match status" value="1"/>
</dbReference>
<dbReference type="InterPro" id="IPR050109">
    <property type="entry name" value="HTH-type_TetR-like_transc_reg"/>
</dbReference>
<evidence type="ECO:0000256" key="1">
    <source>
        <dbReference type="ARBA" id="ARBA00023015"/>
    </source>
</evidence>
<evidence type="ECO:0000259" key="5">
    <source>
        <dbReference type="PROSITE" id="PS50977"/>
    </source>
</evidence>
<dbReference type="RefSeq" id="WP_069787697.1">
    <property type="nucleotide sequence ID" value="NZ_FNOX01000002.1"/>
</dbReference>
<keyword evidence="1" id="KW-0805">Transcription regulation</keyword>
<feature type="domain" description="HTH tetR-type" evidence="5">
    <location>
        <begin position="15"/>
        <end position="75"/>
    </location>
</feature>
<dbReference type="GO" id="GO:0000976">
    <property type="term" value="F:transcription cis-regulatory region binding"/>
    <property type="evidence" value="ECO:0007669"/>
    <property type="project" value="TreeGrafter"/>
</dbReference>
<dbReference type="GO" id="GO:0003700">
    <property type="term" value="F:DNA-binding transcription factor activity"/>
    <property type="evidence" value="ECO:0007669"/>
    <property type="project" value="TreeGrafter"/>
</dbReference>
<dbReference type="Gene3D" id="1.10.357.10">
    <property type="entry name" value="Tetracycline Repressor, domain 2"/>
    <property type="match status" value="1"/>
</dbReference>